<evidence type="ECO:0000313" key="2">
    <source>
        <dbReference type="EMBL" id="CBH97156.1"/>
    </source>
</evidence>
<feature type="region of interest" description="Disordered" evidence="1">
    <location>
        <begin position="1"/>
        <end position="25"/>
    </location>
</feature>
<comment type="caution">
    <text evidence="2">The sequence shown here is derived from an EMBL/GenBank/DDBJ whole genome shotgun (WGS) entry which is preliminary data.</text>
</comment>
<accession>E6PQF2</accession>
<name>E6PQF2_9ZZZZ</name>
<protein>
    <submittedName>
        <fullName evidence="2">Uncharacterized protein</fullName>
    </submittedName>
</protein>
<sequence length="94" mass="10571">MMSDCSADEQRDKCKLSASADARDRRRSVSGAEEIRMVRSLAHASALRAQVAVVALHEDMTLTKSINPSRRGKHCYDFGLDARLVLWHNFRLPS</sequence>
<dbReference type="AlphaFoldDB" id="E6PQF2"/>
<organism evidence="2">
    <name type="scientific">mine drainage metagenome</name>
    <dbReference type="NCBI Taxonomy" id="410659"/>
    <lineage>
        <taxon>unclassified sequences</taxon>
        <taxon>metagenomes</taxon>
        <taxon>ecological metagenomes</taxon>
    </lineage>
</organism>
<proteinExistence type="predicted"/>
<reference evidence="2" key="1">
    <citation type="submission" date="2009-10" db="EMBL/GenBank/DDBJ databases">
        <title>Diversity of trophic interactions inside an arsenic-rich microbial ecosystem.</title>
        <authorList>
            <person name="Bertin P.N."/>
            <person name="Heinrich-Salmeron A."/>
            <person name="Pelletier E."/>
            <person name="Goulhen-Chollet F."/>
            <person name="Arsene-Ploetze F."/>
            <person name="Gallien S."/>
            <person name="Calteau A."/>
            <person name="Vallenet D."/>
            <person name="Casiot C."/>
            <person name="Chane-Woon-Ming B."/>
            <person name="Giloteaux L."/>
            <person name="Barakat M."/>
            <person name="Bonnefoy V."/>
            <person name="Bruneel O."/>
            <person name="Chandler M."/>
            <person name="Cleiss J."/>
            <person name="Duran R."/>
            <person name="Elbaz-Poulichet F."/>
            <person name="Fonknechten N."/>
            <person name="Lauga B."/>
            <person name="Mornico D."/>
            <person name="Ortet P."/>
            <person name="Schaeffer C."/>
            <person name="Siguier P."/>
            <person name="Alexander Thil Smith A."/>
            <person name="Van Dorsselaer A."/>
            <person name="Weissenbach J."/>
            <person name="Medigue C."/>
            <person name="Le Paslier D."/>
        </authorList>
    </citation>
    <scope>NUCLEOTIDE SEQUENCE</scope>
</reference>
<dbReference type="EMBL" id="CABM01000042">
    <property type="protein sequence ID" value="CBH97156.1"/>
    <property type="molecule type" value="Genomic_DNA"/>
</dbReference>
<gene>
    <name evidence="2" type="ORF">CARN2_2628</name>
</gene>
<evidence type="ECO:0000256" key="1">
    <source>
        <dbReference type="SAM" id="MobiDB-lite"/>
    </source>
</evidence>